<evidence type="ECO:0008006" key="6">
    <source>
        <dbReference type="Google" id="ProtNLM"/>
    </source>
</evidence>
<dbReference type="Proteomes" id="UP000192578">
    <property type="component" value="Unassembled WGS sequence"/>
</dbReference>
<feature type="signal peptide" evidence="3">
    <location>
        <begin position="1"/>
        <end position="22"/>
    </location>
</feature>
<protein>
    <recommendedName>
        <fullName evidence="6">Protein sleepless</fullName>
    </recommendedName>
</protein>
<gene>
    <name evidence="4" type="ORF">BV898_15225</name>
</gene>
<dbReference type="GO" id="GO:0032222">
    <property type="term" value="P:regulation of synaptic transmission, cholinergic"/>
    <property type="evidence" value="ECO:0007669"/>
    <property type="project" value="InterPro"/>
</dbReference>
<dbReference type="EMBL" id="MTYJ01000200">
    <property type="protein sequence ID" value="OWA50716.1"/>
    <property type="molecule type" value="Genomic_DNA"/>
</dbReference>
<dbReference type="OrthoDB" id="10046582at2759"/>
<evidence type="ECO:0000313" key="4">
    <source>
        <dbReference type="EMBL" id="OWA50716.1"/>
    </source>
</evidence>
<evidence type="ECO:0000256" key="3">
    <source>
        <dbReference type="SAM" id="SignalP"/>
    </source>
</evidence>
<evidence type="ECO:0000313" key="5">
    <source>
        <dbReference type="Proteomes" id="UP000192578"/>
    </source>
</evidence>
<dbReference type="AlphaFoldDB" id="A0A9X6NDI2"/>
<feature type="chain" id="PRO_5040785796" description="Protein sleepless" evidence="3">
    <location>
        <begin position="23"/>
        <end position="130"/>
    </location>
</feature>
<dbReference type="InterPro" id="IPR031424">
    <property type="entry name" value="QVR-like"/>
</dbReference>
<evidence type="ECO:0000256" key="2">
    <source>
        <dbReference type="ARBA" id="ARBA00023180"/>
    </source>
</evidence>
<sequence>MDGQIWLYVIVVKLLCVPSGESIFCYQCGTDQDRTSADRCGTEGPFREGEHSLVDCSRDEATSPGLMCLKYTQLSPRAFIWDKRWKSIIRRCASSSHGQLQGCDWGYDSRGTYWEQVTSVTTPNITAVAC</sequence>
<reference evidence="5" key="1">
    <citation type="submission" date="2017-01" db="EMBL/GenBank/DDBJ databases">
        <title>Comparative genomics of anhydrobiosis in the tardigrade Hypsibius dujardini.</title>
        <authorList>
            <person name="Yoshida Y."/>
            <person name="Koutsovoulos G."/>
            <person name="Laetsch D."/>
            <person name="Stevens L."/>
            <person name="Kumar S."/>
            <person name="Horikawa D."/>
            <person name="Ishino K."/>
            <person name="Komine S."/>
            <person name="Tomita M."/>
            <person name="Blaxter M."/>
            <person name="Arakawa K."/>
        </authorList>
    </citation>
    <scope>NUCLEOTIDE SEQUENCE [LARGE SCALE GENOMIC DNA]</scope>
    <source>
        <strain evidence="5">Z151</strain>
    </source>
</reference>
<name>A0A9X6NDI2_HYPEX</name>
<keyword evidence="2" id="KW-0325">Glycoprotein</keyword>
<keyword evidence="5" id="KW-1185">Reference proteome</keyword>
<evidence type="ECO:0000256" key="1">
    <source>
        <dbReference type="ARBA" id="ARBA00022729"/>
    </source>
</evidence>
<organism evidence="4 5">
    <name type="scientific">Hypsibius exemplaris</name>
    <name type="common">Freshwater tardigrade</name>
    <dbReference type="NCBI Taxonomy" id="2072580"/>
    <lineage>
        <taxon>Eukaryota</taxon>
        <taxon>Metazoa</taxon>
        <taxon>Ecdysozoa</taxon>
        <taxon>Tardigrada</taxon>
        <taxon>Eutardigrada</taxon>
        <taxon>Parachela</taxon>
        <taxon>Hypsibioidea</taxon>
        <taxon>Hypsibiidae</taxon>
        <taxon>Hypsibius</taxon>
    </lineage>
</organism>
<proteinExistence type="predicted"/>
<comment type="caution">
    <text evidence="4">The sequence shown here is derived from an EMBL/GenBank/DDBJ whole genome shotgun (WGS) entry which is preliminary data.</text>
</comment>
<accession>A0A9X6NDI2</accession>
<dbReference type="GO" id="GO:0030431">
    <property type="term" value="P:sleep"/>
    <property type="evidence" value="ECO:0007669"/>
    <property type="project" value="InterPro"/>
</dbReference>
<dbReference type="Pfam" id="PF17064">
    <property type="entry name" value="QVR"/>
    <property type="match status" value="1"/>
</dbReference>
<keyword evidence="1 3" id="KW-0732">Signal</keyword>